<sequence length="102" mass="12342">MDILATQTYYITDRSIHWNEQLYVESEYRLQLSEEVIRTNSHIFSFKDVWDMSYKPMSDNKGILYLHTIQGVFSFYIKTRPFEFIEIYQEIKLAQKRENNSG</sequence>
<dbReference type="Proteomes" id="UP001589854">
    <property type="component" value="Unassembled WGS sequence"/>
</dbReference>
<evidence type="ECO:0000313" key="1">
    <source>
        <dbReference type="EMBL" id="MFC0270238.1"/>
    </source>
</evidence>
<dbReference type="RefSeq" id="WP_378929986.1">
    <property type="nucleotide sequence ID" value="NZ_JBHLVO010000001.1"/>
</dbReference>
<accession>A0ABV6G9U0</accession>
<dbReference type="EMBL" id="JBHLVO010000001">
    <property type="protein sequence ID" value="MFC0270238.1"/>
    <property type="molecule type" value="Genomic_DNA"/>
</dbReference>
<gene>
    <name evidence="1" type="ORF">ACFFIX_02030</name>
</gene>
<name>A0ABV6G9U0_9BACI</name>
<keyword evidence="2" id="KW-1185">Reference proteome</keyword>
<comment type="caution">
    <text evidence="1">The sequence shown here is derived from an EMBL/GenBank/DDBJ whole genome shotgun (WGS) entry which is preliminary data.</text>
</comment>
<proteinExistence type="predicted"/>
<evidence type="ECO:0000313" key="2">
    <source>
        <dbReference type="Proteomes" id="UP001589854"/>
    </source>
</evidence>
<reference evidence="1 2" key="1">
    <citation type="submission" date="2024-09" db="EMBL/GenBank/DDBJ databases">
        <authorList>
            <person name="Sun Q."/>
            <person name="Mori K."/>
        </authorList>
    </citation>
    <scope>NUCLEOTIDE SEQUENCE [LARGE SCALE GENOMIC DNA]</scope>
    <source>
        <strain evidence="1 2">CCM 7228</strain>
    </source>
</reference>
<organism evidence="1 2">
    <name type="scientific">Metabacillus herbersteinensis</name>
    <dbReference type="NCBI Taxonomy" id="283816"/>
    <lineage>
        <taxon>Bacteria</taxon>
        <taxon>Bacillati</taxon>
        <taxon>Bacillota</taxon>
        <taxon>Bacilli</taxon>
        <taxon>Bacillales</taxon>
        <taxon>Bacillaceae</taxon>
        <taxon>Metabacillus</taxon>
    </lineage>
</organism>
<protein>
    <recommendedName>
        <fullName evidence="3">YokE-like PH domain-containing protein</fullName>
    </recommendedName>
</protein>
<evidence type="ECO:0008006" key="3">
    <source>
        <dbReference type="Google" id="ProtNLM"/>
    </source>
</evidence>